<keyword evidence="3" id="KW-0547">Nucleotide-binding</keyword>
<dbReference type="SUPFAM" id="SSF52540">
    <property type="entry name" value="P-loop containing nucleoside triphosphate hydrolases"/>
    <property type="match status" value="1"/>
</dbReference>
<dbReference type="RefSeq" id="WP_206050524.1">
    <property type="nucleotide sequence ID" value="NZ_QGGI01000005.1"/>
</dbReference>
<evidence type="ECO:0000313" key="7">
    <source>
        <dbReference type="Proteomes" id="UP000245921"/>
    </source>
</evidence>
<dbReference type="Proteomes" id="UP000245921">
    <property type="component" value="Unassembled WGS sequence"/>
</dbReference>
<dbReference type="InterPro" id="IPR003593">
    <property type="entry name" value="AAA+_ATPase"/>
</dbReference>
<dbReference type="EMBL" id="QGGI01000005">
    <property type="protein sequence ID" value="PWJ95381.1"/>
    <property type="molecule type" value="Genomic_DNA"/>
</dbReference>
<dbReference type="InterPro" id="IPR027417">
    <property type="entry name" value="P-loop_NTPase"/>
</dbReference>
<dbReference type="GO" id="GO:0016887">
    <property type="term" value="F:ATP hydrolysis activity"/>
    <property type="evidence" value="ECO:0007669"/>
    <property type="project" value="InterPro"/>
</dbReference>
<dbReference type="PROSITE" id="PS50893">
    <property type="entry name" value="ABC_TRANSPORTER_2"/>
    <property type="match status" value="1"/>
</dbReference>
<dbReference type="Pfam" id="PF00005">
    <property type="entry name" value="ABC_tran"/>
    <property type="match status" value="1"/>
</dbReference>
<evidence type="ECO:0000256" key="1">
    <source>
        <dbReference type="ARBA" id="ARBA00005417"/>
    </source>
</evidence>
<keyword evidence="7" id="KW-1185">Reference proteome</keyword>
<dbReference type="PANTHER" id="PTHR42711:SF5">
    <property type="entry name" value="ABC TRANSPORTER ATP-BINDING PROTEIN NATA"/>
    <property type="match status" value="1"/>
</dbReference>
<keyword evidence="2" id="KW-0813">Transport</keyword>
<gene>
    <name evidence="6" type="ORF">C7380_1057</name>
</gene>
<evidence type="ECO:0000313" key="6">
    <source>
        <dbReference type="EMBL" id="PWJ95381.1"/>
    </source>
</evidence>
<comment type="caution">
    <text evidence="6">The sequence shown here is derived from an EMBL/GenBank/DDBJ whole genome shotgun (WGS) entry which is preliminary data.</text>
</comment>
<sequence>MIKIYIIESRNVTKKFKNGVKALNNFDLKVKEGQIFSLLGPNGAGKSTLIKILTTYYKYNSGEINIFGTDLINNSKEIRKNIACVSQNISVDNHLSLKENIIFQSHLYKIDRKESNRRMNDLINILKLEKYIDFPTKTYSGGIKRRLDIAINMISNPKILFLDEPTTGMDIESRKILWDIILKINKNYNTTIFLTTHYLEEADHLSDEICIMKDGKNIIQSSPDSLKYLTKKRVIKIEFTDMKNLENFEDLNKILKLNLRYEKKQNILFISIQNGKNIFKDLNNLLLKKDIDFKGISIIKPTLEEAFIDIINKDKEVNNNV</sequence>
<organism evidence="6 7">
    <name type="scientific">Oceanotoga teriensis</name>
    <dbReference type="NCBI Taxonomy" id="515440"/>
    <lineage>
        <taxon>Bacteria</taxon>
        <taxon>Thermotogati</taxon>
        <taxon>Thermotogota</taxon>
        <taxon>Thermotogae</taxon>
        <taxon>Petrotogales</taxon>
        <taxon>Petrotogaceae</taxon>
        <taxon>Oceanotoga</taxon>
    </lineage>
</organism>
<feature type="domain" description="ABC transporter" evidence="5">
    <location>
        <begin position="7"/>
        <end position="239"/>
    </location>
</feature>
<dbReference type="GO" id="GO:0005524">
    <property type="term" value="F:ATP binding"/>
    <property type="evidence" value="ECO:0007669"/>
    <property type="project" value="UniProtKB-KW"/>
</dbReference>
<protein>
    <submittedName>
        <fullName evidence="6">ABC-2 type transport system ATP-binding protein</fullName>
    </submittedName>
</protein>
<keyword evidence="4 6" id="KW-0067">ATP-binding</keyword>
<dbReference type="PANTHER" id="PTHR42711">
    <property type="entry name" value="ABC TRANSPORTER ATP-BINDING PROTEIN"/>
    <property type="match status" value="1"/>
</dbReference>
<dbReference type="InterPro" id="IPR050763">
    <property type="entry name" value="ABC_transporter_ATP-binding"/>
</dbReference>
<evidence type="ECO:0000256" key="4">
    <source>
        <dbReference type="ARBA" id="ARBA00022840"/>
    </source>
</evidence>
<evidence type="ECO:0000256" key="3">
    <source>
        <dbReference type="ARBA" id="ARBA00022741"/>
    </source>
</evidence>
<accession>A0AA45HIW8</accession>
<reference evidence="6 7" key="1">
    <citation type="submission" date="2018-05" db="EMBL/GenBank/DDBJ databases">
        <title>Genomic Encyclopedia of Type Strains, Phase IV (KMG-IV): sequencing the most valuable type-strain genomes for metagenomic binning, comparative biology and taxonomic classification.</title>
        <authorList>
            <person name="Goeker M."/>
        </authorList>
    </citation>
    <scope>NUCLEOTIDE SEQUENCE [LARGE SCALE GENOMIC DNA]</scope>
    <source>
        <strain evidence="6 7">DSM 24906</strain>
    </source>
</reference>
<dbReference type="SMART" id="SM00382">
    <property type="entry name" value="AAA"/>
    <property type="match status" value="1"/>
</dbReference>
<comment type="similarity">
    <text evidence="1">Belongs to the ABC transporter superfamily.</text>
</comment>
<proteinExistence type="inferred from homology"/>
<name>A0AA45HIW8_9BACT</name>
<dbReference type="InterPro" id="IPR003439">
    <property type="entry name" value="ABC_transporter-like_ATP-bd"/>
</dbReference>
<evidence type="ECO:0000256" key="2">
    <source>
        <dbReference type="ARBA" id="ARBA00022448"/>
    </source>
</evidence>
<evidence type="ECO:0000259" key="5">
    <source>
        <dbReference type="PROSITE" id="PS50893"/>
    </source>
</evidence>
<dbReference type="AlphaFoldDB" id="A0AA45HIW8"/>
<dbReference type="Gene3D" id="3.40.50.300">
    <property type="entry name" value="P-loop containing nucleotide triphosphate hydrolases"/>
    <property type="match status" value="1"/>
</dbReference>